<feature type="signal peptide" evidence="2">
    <location>
        <begin position="1"/>
        <end position="21"/>
    </location>
</feature>
<dbReference type="Gene3D" id="3.90.280.10">
    <property type="entry name" value="PEBP-like"/>
    <property type="match status" value="1"/>
</dbReference>
<dbReference type="EMBL" id="JH767580">
    <property type="protein sequence ID" value="EON66378.1"/>
    <property type="molecule type" value="Genomic_DNA"/>
</dbReference>
<reference evidence="4" key="1">
    <citation type="submission" date="2012-06" db="EMBL/GenBank/DDBJ databases">
        <title>The genome sequence of Coniosporium apollinis CBS 100218.</title>
        <authorList>
            <consortium name="The Broad Institute Genome Sequencing Platform"/>
            <person name="Cuomo C."/>
            <person name="Gorbushina A."/>
            <person name="Noack S."/>
            <person name="Walker B."/>
            <person name="Young S.K."/>
            <person name="Zeng Q."/>
            <person name="Gargeya S."/>
            <person name="Fitzgerald M."/>
            <person name="Haas B."/>
            <person name="Abouelleil A."/>
            <person name="Alvarado L."/>
            <person name="Arachchi H.M."/>
            <person name="Berlin A.M."/>
            <person name="Chapman S.B."/>
            <person name="Goldberg J."/>
            <person name="Griggs A."/>
            <person name="Gujja S."/>
            <person name="Hansen M."/>
            <person name="Howarth C."/>
            <person name="Imamovic A."/>
            <person name="Larimer J."/>
            <person name="McCowan C."/>
            <person name="Montmayeur A."/>
            <person name="Murphy C."/>
            <person name="Neiman D."/>
            <person name="Pearson M."/>
            <person name="Priest M."/>
            <person name="Roberts A."/>
            <person name="Saif S."/>
            <person name="Shea T."/>
            <person name="Sisk P."/>
            <person name="Sykes S."/>
            <person name="Wortman J."/>
            <person name="Nusbaum C."/>
            <person name="Birren B."/>
        </authorList>
    </citation>
    <scope>NUCLEOTIDE SEQUENCE [LARGE SCALE GENOMIC DNA]</scope>
    <source>
        <strain evidence="4">CBS 100218</strain>
    </source>
</reference>
<feature type="region of interest" description="Disordered" evidence="1">
    <location>
        <begin position="253"/>
        <end position="274"/>
    </location>
</feature>
<feature type="compositionally biased region" description="Polar residues" evidence="1">
    <location>
        <begin position="189"/>
        <end position="206"/>
    </location>
</feature>
<evidence type="ECO:0000313" key="4">
    <source>
        <dbReference type="Proteomes" id="UP000016924"/>
    </source>
</evidence>
<feature type="region of interest" description="Disordered" evidence="1">
    <location>
        <begin position="181"/>
        <end position="224"/>
    </location>
</feature>
<dbReference type="GeneID" id="19902786"/>
<dbReference type="RefSeq" id="XP_007781695.1">
    <property type="nucleotide sequence ID" value="XM_007783505.1"/>
</dbReference>
<organism evidence="3 4">
    <name type="scientific">Coniosporium apollinis (strain CBS 100218)</name>
    <name type="common">Rock-inhabiting black yeast</name>
    <dbReference type="NCBI Taxonomy" id="1168221"/>
    <lineage>
        <taxon>Eukaryota</taxon>
        <taxon>Fungi</taxon>
        <taxon>Dikarya</taxon>
        <taxon>Ascomycota</taxon>
        <taxon>Pezizomycotina</taxon>
        <taxon>Dothideomycetes</taxon>
        <taxon>Dothideomycetes incertae sedis</taxon>
        <taxon>Coniosporium</taxon>
    </lineage>
</organism>
<keyword evidence="2" id="KW-0732">Signal</keyword>
<sequence length="379" mass="39607">MRAHGIMRYSIFAFLFGHCHSQQQDISRGFTSGSTELQASFAGEASEGFSDGAQLSQQETSSSPVFALGDSSGVNTAASFTIMMVDTTSADEQTLRFLRTGYRPSGEKTQLQSSVDPLLPYQAPGSFVETGARKYIFLLYSEPRNLRIRNLPQEGGAFDLDRFQTENNFKSPRAGITFRVNIGDGGDRQQPSESVPSQGSTTTTAVRTGPAPPSTTQLAPTSAVADLEPISTRPLASSTSVPISIATSQLSAVPTVTSQIPTPSEGQSEAPSTPLVPVVSTVLASSASDPPSSLTSFLTTTSDVPASSALVEQPSASPTTLEIATVSASTTTPASGATLIATSTRPSPALQTVNGAMGVKEAGLKLIFPVILVWSSLYL</sequence>
<proteinExistence type="predicted"/>
<gene>
    <name evidence="3" type="ORF">W97_05475</name>
</gene>
<feature type="chain" id="PRO_5004461222" evidence="2">
    <location>
        <begin position="22"/>
        <end position="379"/>
    </location>
</feature>
<evidence type="ECO:0000313" key="3">
    <source>
        <dbReference type="EMBL" id="EON66378.1"/>
    </source>
</evidence>
<dbReference type="AlphaFoldDB" id="R7YX08"/>
<accession>R7YX08</accession>
<name>R7YX08_CONA1</name>
<dbReference type="HOGENOM" id="CLU_729614_0_0_1"/>
<dbReference type="SUPFAM" id="SSF49777">
    <property type="entry name" value="PEBP-like"/>
    <property type="match status" value="1"/>
</dbReference>
<dbReference type="Proteomes" id="UP000016924">
    <property type="component" value="Unassembled WGS sequence"/>
</dbReference>
<protein>
    <submittedName>
        <fullName evidence="3">Uncharacterized protein</fullName>
    </submittedName>
</protein>
<feature type="compositionally biased region" description="Polar residues" evidence="1">
    <location>
        <begin position="253"/>
        <end position="269"/>
    </location>
</feature>
<dbReference type="OrthoDB" id="5231984at2759"/>
<keyword evidence="4" id="KW-1185">Reference proteome</keyword>
<evidence type="ECO:0000256" key="1">
    <source>
        <dbReference type="SAM" id="MobiDB-lite"/>
    </source>
</evidence>
<dbReference type="InterPro" id="IPR036610">
    <property type="entry name" value="PEBP-like_sf"/>
</dbReference>
<evidence type="ECO:0000256" key="2">
    <source>
        <dbReference type="SAM" id="SignalP"/>
    </source>
</evidence>
<dbReference type="OMA" id="IIMVDTT"/>
<dbReference type="eggNOG" id="ENOG502SR5A">
    <property type="taxonomic scope" value="Eukaryota"/>
</dbReference>